<keyword evidence="2" id="KW-1185">Reference proteome</keyword>
<evidence type="ECO:0000313" key="2">
    <source>
        <dbReference type="Proteomes" id="UP000203826"/>
    </source>
</evidence>
<reference evidence="1 2" key="1">
    <citation type="journal article" date="2015" name="Genome Announc.">
        <title>The 474-Kilobase-Pair Complete Genome Sequence of CeV-01B, a Virus Infecting Haptolina (Chrysochromulina) ericina (Prymnesiophyceae).</title>
        <authorList>
            <person name="Gallot-Lavallee L."/>
            <person name="Pagarete A."/>
            <person name="Legendre M."/>
            <person name="Santini S."/>
            <person name="Sandaa R.A."/>
            <person name="Himmelbauer H."/>
            <person name="Ogata H."/>
            <person name="Bratbak G."/>
            <person name="Claverie J.M."/>
        </authorList>
    </citation>
    <scope>NUCLEOTIDE SEQUENCE [LARGE SCALE GENOMIC DNA]</scope>
    <source>
        <strain evidence="1">CeV-01B</strain>
    </source>
</reference>
<name>A0A0N9R1G0_9VIRU</name>
<evidence type="ECO:0000313" key="1">
    <source>
        <dbReference type="EMBL" id="ALH23276.1"/>
    </source>
</evidence>
<organism evidence="1 2">
    <name type="scientific">Chrysochromulina ericina virus CeV-01B</name>
    <dbReference type="NCBI Taxonomy" id="3070830"/>
    <lineage>
        <taxon>Viruses</taxon>
        <taxon>Varidnaviria</taxon>
        <taxon>Bamfordvirae</taxon>
        <taxon>Nucleocytoviricota</taxon>
        <taxon>Megaviricetes</taxon>
        <taxon>Imitervirales</taxon>
        <taxon>Mesomimiviridae</taxon>
        <taxon>Tethysvirus</taxon>
        <taxon>Tethysvirus raunefjordenense</taxon>
    </lineage>
</organism>
<dbReference type="OrthoDB" id="38435at10239"/>
<dbReference type="EMBL" id="KT820662">
    <property type="protein sequence ID" value="ALH23276.1"/>
    <property type="molecule type" value="Genomic_DNA"/>
</dbReference>
<proteinExistence type="predicted"/>
<protein>
    <submittedName>
        <fullName evidence="1">Uncharacterized protein</fullName>
    </submittedName>
</protein>
<dbReference type="Proteomes" id="UP000203826">
    <property type="component" value="Segment"/>
</dbReference>
<gene>
    <name evidence="1" type="ORF">ceV_370</name>
</gene>
<accession>A0A0N9R1G0</accession>
<dbReference type="KEGG" id="vg:26049237"/>
<sequence length="141" mass="16808">MDENDMTFLEKSLINNNNKNISNLTFYNINKNKISIIDNLQLTKKDTNLLLKQLKDYQYIDELPDLVEGRYIRWINIINPYNIKLTNGGILCEIKIEDYVTLVMKNRMNRFFQINLDENLIFQRLTDQEKIILYAIDLANK</sequence>